<evidence type="ECO:0000256" key="2">
    <source>
        <dbReference type="ARBA" id="ARBA00004275"/>
    </source>
</evidence>
<evidence type="ECO:0000259" key="11">
    <source>
        <dbReference type="Pfam" id="PF01756"/>
    </source>
</evidence>
<dbReference type="InterPro" id="IPR037069">
    <property type="entry name" value="AcylCoA_DH/ox_N_sf"/>
</dbReference>
<keyword evidence="10" id="KW-0576">Peroxisome</keyword>
<dbReference type="Pfam" id="PF22924">
    <property type="entry name" value="ACOX_C_alpha1"/>
    <property type="match status" value="1"/>
</dbReference>
<name>A0A366IL37_9MICO</name>
<dbReference type="GO" id="GO:0003997">
    <property type="term" value="F:acyl-CoA oxidase activity"/>
    <property type="evidence" value="ECO:0007669"/>
    <property type="project" value="UniProtKB-EC"/>
</dbReference>
<comment type="caution">
    <text evidence="15">The sequence shown here is derived from an EMBL/GenBank/DDBJ whole genome shotgun (WGS) entry which is preliminary data.</text>
</comment>
<comment type="subcellular location">
    <subcellularLocation>
        <location evidence="2">Peroxisome</location>
    </subcellularLocation>
</comment>
<keyword evidence="8" id="KW-0560">Oxidoreductase</keyword>
<dbReference type="Gene3D" id="1.10.540.10">
    <property type="entry name" value="Acyl-CoA dehydrogenase/oxidase, N-terminal domain"/>
    <property type="match status" value="1"/>
</dbReference>
<evidence type="ECO:0000256" key="4">
    <source>
        <dbReference type="ARBA" id="ARBA00012870"/>
    </source>
</evidence>
<evidence type="ECO:0000259" key="14">
    <source>
        <dbReference type="Pfam" id="PF22924"/>
    </source>
</evidence>
<evidence type="ECO:0000256" key="7">
    <source>
        <dbReference type="ARBA" id="ARBA00022832"/>
    </source>
</evidence>
<dbReference type="EC" id="1.3.3.6" evidence="4"/>
<dbReference type="PIRSF" id="PIRSF000168">
    <property type="entry name" value="Acyl-CoA_oxidase"/>
    <property type="match status" value="1"/>
</dbReference>
<feature type="domain" description="Acyl-CoA oxidase/dehydrogenase middle" evidence="12">
    <location>
        <begin position="132"/>
        <end position="241"/>
    </location>
</feature>
<dbReference type="InterPro" id="IPR009100">
    <property type="entry name" value="AcylCoA_DH/oxidase_NM_dom_sf"/>
</dbReference>
<comment type="similarity">
    <text evidence="3">Belongs to the acyl-CoA oxidase family.</text>
</comment>
<feature type="domain" description="Acyl-CoA dehydrogenase/oxidase N-terminal" evidence="13">
    <location>
        <begin position="37"/>
        <end position="128"/>
    </location>
</feature>
<dbReference type="GO" id="GO:0005504">
    <property type="term" value="F:fatty acid binding"/>
    <property type="evidence" value="ECO:0007669"/>
    <property type="project" value="TreeGrafter"/>
</dbReference>
<dbReference type="InterPro" id="IPR046373">
    <property type="entry name" value="Acyl-CoA_Oxase/DH_mid-dom_sf"/>
</dbReference>
<accession>A0A366IL37</accession>
<evidence type="ECO:0000256" key="10">
    <source>
        <dbReference type="ARBA" id="ARBA00023140"/>
    </source>
</evidence>
<dbReference type="InterPro" id="IPR012258">
    <property type="entry name" value="Acyl-CoA_oxidase"/>
</dbReference>
<proteinExistence type="inferred from homology"/>
<keyword evidence="7" id="KW-0276">Fatty acid metabolism</keyword>
<evidence type="ECO:0000256" key="6">
    <source>
        <dbReference type="ARBA" id="ARBA00022827"/>
    </source>
</evidence>
<feature type="domain" description="Acyl-CoA oxidase C-alpha1" evidence="14">
    <location>
        <begin position="277"/>
        <end position="435"/>
    </location>
</feature>
<dbReference type="RefSeq" id="WP_113904176.1">
    <property type="nucleotide sequence ID" value="NZ_QNSB01000005.1"/>
</dbReference>
<dbReference type="GO" id="GO:0055088">
    <property type="term" value="P:lipid homeostasis"/>
    <property type="evidence" value="ECO:0007669"/>
    <property type="project" value="TreeGrafter"/>
</dbReference>
<evidence type="ECO:0000256" key="8">
    <source>
        <dbReference type="ARBA" id="ARBA00023002"/>
    </source>
</evidence>
<evidence type="ECO:0000256" key="1">
    <source>
        <dbReference type="ARBA" id="ARBA00001974"/>
    </source>
</evidence>
<keyword evidence="6" id="KW-0274">FAD</keyword>
<dbReference type="SUPFAM" id="SSF56645">
    <property type="entry name" value="Acyl-CoA dehydrogenase NM domain-like"/>
    <property type="match status" value="1"/>
</dbReference>
<evidence type="ECO:0000256" key="9">
    <source>
        <dbReference type="ARBA" id="ARBA00023098"/>
    </source>
</evidence>
<evidence type="ECO:0000256" key="5">
    <source>
        <dbReference type="ARBA" id="ARBA00022630"/>
    </source>
</evidence>
<comment type="cofactor">
    <cofactor evidence="1">
        <name>FAD</name>
        <dbReference type="ChEBI" id="CHEBI:57692"/>
    </cofactor>
</comment>
<dbReference type="Pfam" id="PF01756">
    <property type="entry name" value="ACOX"/>
    <property type="match status" value="1"/>
</dbReference>
<dbReference type="InterPro" id="IPR055060">
    <property type="entry name" value="ACOX_C_alpha1"/>
</dbReference>
<evidence type="ECO:0000259" key="12">
    <source>
        <dbReference type="Pfam" id="PF02770"/>
    </source>
</evidence>
<dbReference type="AlphaFoldDB" id="A0A366IL37"/>
<evidence type="ECO:0000259" key="13">
    <source>
        <dbReference type="Pfam" id="PF02771"/>
    </source>
</evidence>
<dbReference type="GO" id="GO:0071949">
    <property type="term" value="F:FAD binding"/>
    <property type="evidence" value="ECO:0007669"/>
    <property type="project" value="InterPro"/>
</dbReference>
<dbReference type="Pfam" id="PF02771">
    <property type="entry name" value="Acyl-CoA_dh_N"/>
    <property type="match status" value="1"/>
</dbReference>
<dbReference type="Gene3D" id="2.40.110.10">
    <property type="entry name" value="Butyryl-CoA Dehydrogenase, subunit A, domain 2"/>
    <property type="match status" value="1"/>
</dbReference>
<dbReference type="GO" id="GO:0033540">
    <property type="term" value="P:fatty acid beta-oxidation using acyl-CoA oxidase"/>
    <property type="evidence" value="ECO:0007669"/>
    <property type="project" value="TreeGrafter"/>
</dbReference>
<feature type="domain" description="Acyl-CoA oxidase C-terminal" evidence="11">
    <location>
        <begin position="500"/>
        <end position="629"/>
    </location>
</feature>
<dbReference type="InterPro" id="IPR036250">
    <property type="entry name" value="AcylCo_DH-like_C"/>
</dbReference>
<keyword evidence="5" id="KW-0285">Flavoprotein</keyword>
<organism evidence="15 16">
    <name type="scientific">Brevibacterium celere</name>
    <dbReference type="NCBI Taxonomy" id="225845"/>
    <lineage>
        <taxon>Bacteria</taxon>
        <taxon>Bacillati</taxon>
        <taxon>Actinomycetota</taxon>
        <taxon>Actinomycetes</taxon>
        <taxon>Micrococcales</taxon>
        <taxon>Brevibacteriaceae</taxon>
        <taxon>Brevibacterium</taxon>
    </lineage>
</organism>
<dbReference type="Gene3D" id="1.20.140.10">
    <property type="entry name" value="Butyryl-CoA Dehydrogenase, subunit A, domain 3"/>
    <property type="match status" value="2"/>
</dbReference>
<evidence type="ECO:0000313" key="16">
    <source>
        <dbReference type="Proteomes" id="UP000253509"/>
    </source>
</evidence>
<reference evidence="15 16" key="1">
    <citation type="submission" date="2018-06" db="EMBL/GenBank/DDBJ databases">
        <title>Freshwater and sediment microbial communities from various areas in North America, analyzing microbe dynamics in response to fracking.</title>
        <authorList>
            <person name="Lamendella R."/>
        </authorList>
    </citation>
    <scope>NUCLEOTIDE SEQUENCE [LARGE SCALE GENOMIC DNA]</scope>
    <source>
        <strain evidence="15 16">3b_TX</strain>
    </source>
</reference>
<dbReference type="FunFam" id="1.20.140.10:FF:000010">
    <property type="entry name" value="Acyl-coenzyme A oxidase"/>
    <property type="match status" value="1"/>
</dbReference>
<dbReference type="InterPro" id="IPR013786">
    <property type="entry name" value="AcylCoA_DH/ox_N"/>
</dbReference>
<keyword evidence="16" id="KW-1185">Reference proteome</keyword>
<dbReference type="Pfam" id="PF02770">
    <property type="entry name" value="Acyl-CoA_dh_M"/>
    <property type="match status" value="1"/>
</dbReference>
<dbReference type="PANTHER" id="PTHR10909:SF352">
    <property type="entry name" value="ACYL-COENZYME A OXIDASE-LIKE PROTEIN"/>
    <property type="match status" value="1"/>
</dbReference>
<sequence>MTLSLDPRRIGAVLDGRWAESRQLGRSLALDDATHLDPADDLETTRARTLEAVGLMARTGLPLMALPEALGGANAHAANVAGFEETVTASPSLQIKAGVQFGLFGGAILHLGNGDQHERWLRPAMTGELLGSFAMTEIGHGSDVAAIGTTATYAPETDEFVIDTPFAAATKEYIGNAARDARAAVVFAQLITAGVNHGVHAFLVRVRTDEGAPVAGVTFADDGYKGGLPGVDNGRVAFDSVRIPRTHLLDRYGAVAADGTYSSPIASPGRRFFTMLGTLVQGRVSLDGAAVVASKLALDIAVRYGHERRQFTTADEITETTLMDYQQHQRRLMPALAAVYASALAHEKLLASFDEVFSGADDSEENRALLETRAAAFKADSTWLALDVIQECREACGGAGFMAENRLVGLRADLDVYVTFEGDNTVLLQLAAKRILGDYAKEFAQIDVGGVARFIGTQAAEHSLYRTGLANAGLAISDAFTRGLSDRRIRSGRLQRSLLETRLEVMVSELAGDLRPATRMNQADAAALFNSRQHELIEMGRAYVELEKWKALDEAMRDQTDPDQAKVFRRLRDTYGLSLIEKHMSWHLMYGRLPMSRARQLPDTLNRLCAKLAADSLDLVEAFGYTDEHRRATIATGIEARRQREAAEHYRHARARRDFPVAEKHLRRADTA</sequence>
<keyword evidence="9" id="KW-0443">Lipid metabolism</keyword>
<dbReference type="SUPFAM" id="SSF47203">
    <property type="entry name" value="Acyl-CoA dehydrogenase C-terminal domain-like"/>
    <property type="match status" value="2"/>
</dbReference>
<dbReference type="InterPro" id="IPR002655">
    <property type="entry name" value="Acyl-CoA_oxidase_C"/>
</dbReference>
<gene>
    <name evidence="15" type="ORF">DFO65_105290</name>
</gene>
<dbReference type="PANTHER" id="PTHR10909">
    <property type="entry name" value="ELECTRON TRANSPORT OXIDOREDUCTASE"/>
    <property type="match status" value="1"/>
</dbReference>
<dbReference type="FunFam" id="2.40.110.10:FF:000005">
    <property type="entry name" value="Acyl-coenzyme A oxidase"/>
    <property type="match status" value="1"/>
</dbReference>
<dbReference type="EMBL" id="QNSB01000005">
    <property type="protein sequence ID" value="RBP71684.1"/>
    <property type="molecule type" value="Genomic_DNA"/>
</dbReference>
<protein>
    <recommendedName>
        <fullName evidence="4">acyl-CoA oxidase</fullName>
        <ecNumber evidence="4">1.3.3.6</ecNumber>
    </recommendedName>
</protein>
<evidence type="ECO:0000256" key="3">
    <source>
        <dbReference type="ARBA" id="ARBA00006288"/>
    </source>
</evidence>
<evidence type="ECO:0000313" key="15">
    <source>
        <dbReference type="EMBL" id="RBP71684.1"/>
    </source>
</evidence>
<dbReference type="Proteomes" id="UP000253509">
    <property type="component" value="Unassembled WGS sequence"/>
</dbReference>
<dbReference type="InterPro" id="IPR006091">
    <property type="entry name" value="Acyl-CoA_Oxase/DH_mid-dom"/>
</dbReference>